<gene>
    <name evidence="2" type="ORF">ECRASSUSDP1_LOCUS12915</name>
</gene>
<dbReference type="AlphaFoldDB" id="A0AAD1XGR3"/>
<feature type="region of interest" description="Disordered" evidence="1">
    <location>
        <begin position="190"/>
        <end position="222"/>
    </location>
</feature>
<feature type="compositionally biased region" description="Polar residues" evidence="1">
    <location>
        <begin position="202"/>
        <end position="214"/>
    </location>
</feature>
<sequence>MERTEQDFKGILDVKDQLENLGEFSIKFDLKKGKWGYERLDGEMRDFRENEFGVEENIERIFQESEQEIGVGNQNWYMGDDLEKIDKLFEDSPKEVNSKNFECDYEARTHFLSQGKSVEDLLFPSGSFAYQKNFALQSQENLQIPAQRYNYSENWADNNSRSQKSLKTIHNDPIPFTYTQVQDPAVRATISSRSPSEELVPNSRQNAQNYQTSESSKKVKDIRTKRHRRLIDPDLDPFNASVPDEPTCIPYMIPQMTPHHKRYLDLRPPRGYRTRW</sequence>
<evidence type="ECO:0000313" key="2">
    <source>
        <dbReference type="EMBL" id="CAI2371591.1"/>
    </source>
</evidence>
<comment type="caution">
    <text evidence="2">The sequence shown here is derived from an EMBL/GenBank/DDBJ whole genome shotgun (WGS) entry which is preliminary data.</text>
</comment>
<reference evidence="2" key="1">
    <citation type="submission" date="2023-07" db="EMBL/GenBank/DDBJ databases">
        <authorList>
            <consortium name="AG Swart"/>
            <person name="Singh M."/>
            <person name="Singh A."/>
            <person name="Seah K."/>
            <person name="Emmerich C."/>
        </authorList>
    </citation>
    <scope>NUCLEOTIDE SEQUENCE</scope>
    <source>
        <strain evidence="2">DP1</strain>
    </source>
</reference>
<proteinExistence type="predicted"/>
<accession>A0AAD1XGR3</accession>
<organism evidence="2 3">
    <name type="scientific">Euplotes crassus</name>
    <dbReference type="NCBI Taxonomy" id="5936"/>
    <lineage>
        <taxon>Eukaryota</taxon>
        <taxon>Sar</taxon>
        <taxon>Alveolata</taxon>
        <taxon>Ciliophora</taxon>
        <taxon>Intramacronucleata</taxon>
        <taxon>Spirotrichea</taxon>
        <taxon>Hypotrichia</taxon>
        <taxon>Euplotida</taxon>
        <taxon>Euplotidae</taxon>
        <taxon>Moneuplotes</taxon>
    </lineage>
</organism>
<evidence type="ECO:0000256" key="1">
    <source>
        <dbReference type="SAM" id="MobiDB-lite"/>
    </source>
</evidence>
<protein>
    <submittedName>
        <fullName evidence="2">Uncharacterized protein</fullName>
    </submittedName>
</protein>
<evidence type="ECO:0000313" key="3">
    <source>
        <dbReference type="Proteomes" id="UP001295684"/>
    </source>
</evidence>
<keyword evidence="3" id="KW-1185">Reference proteome</keyword>
<name>A0AAD1XGR3_EUPCR</name>
<dbReference type="Proteomes" id="UP001295684">
    <property type="component" value="Unassembled WGS sequence"/>
</dbReference>
<dbReference type="EMBL" id="CAMPGE010012835">
    <property type="protein sequence ID" value="CAI2371591.1"/>
    <property type="molecule type" value="Genomic_DNA"/>
</dbReference>